<evidence type="ECO:0000256" key="1">
    <source>
        <dbReference type="ARBA" id="ARBA00013201"/>
    </source>
</evidence>
<dbReference type="PANTHER" id="PTHR10272:SF14">
    <property type="entry name" value="PAF ACETYLHYDROLASE FAMILY PROTEIN"/>
    <property type="match status" value="1"/>
</dbReference>
<dbReference type="InterPro" id="IPR029058">
    <property type="entry name" value="AB_hydrolase_fold"/>
</dbReference>
<dbReference type="GeneID" id="68351658"/>
<keyword evidence="7" id="KW-1185">Reference proteome</keyword>
<evidence type="ECO:0000256" key="3">
    <source>
        <dbReference type="ARBA" id="ARBA00022963"/>
    </source>
</evidence>
<organism evidence="6 7">
    <name type="scientific">Hirsutella rhossiliensis</name>
    <dbReference type="NCBI Taxonomy" id="111463"/>
    <lineage>
        <taxon>Eukaryota</taxon>
        <taxon>Fungi</taxon>
        <taxon>Dikarya</taxon>
        <taxon>Ascomycota</taxon>
        <taxon>Pezizomycotina</taxon>
        <taxon>Sordariomycetes</taxon>
        <taxon>Hypocreomycetidae</taxon>
        <taxon>Hypocreales</taxon>
        <taxon>Ophiocordycipitaceae</taxon>
        <taxon>Hirsutella</taxon>
    </lineage>
</organism>
<dbReference type="PANTHER" id="PTHR10272">
    <property type="entry name" value="PLATELET-ACTIVATING FACTOR ACETYLHYDROLASE"/>
    <property type="match status" value="1"/>
</dbReference>
<keyword evidence="2" id="KW-0378">Hydrolase</keyword>
<reference evidence="6" key="1">
    <citation type="submission" date="2021-09" db="EMBL/GenBank/DDBJ databases">
        <title>A high-quality genome of the endoparasitic fungus Hirsutella rhossiliensis with a comparison of Hirsutella genomes reveals transposable elements contributing to genome size variation.</title>
        <authorList>
            <person name="Lin R."/>
            <person name="Jiao Y."/>
            <person name="Sun X."/>
            <person name="Ling J."/>
            <person name="Xie B."/>
            <person name="Cheng X."/>
        </authorList>
    </citation>
    <scope>NUCLEOTIDE SEQUENCE</scope>
    <source>
        <strain evidence="6">HR02</strain>
    </source>
</reference>
<gene>
    <name evidence="6" type="ORF">HRG_02529</name>
</gene>
<proteinExistence type="predicted"/>
<evidence type="ECO:0000313" key="6">
    <source>
        <dbReference type="EMBL" id="KAH0967120.1"/>
    </source>
</evidence>
<dbReference type="GO" id="GO:0003847">
    <property type="term" value="F:1-alkyl-2-acetylglycerophosphocholine esterase activity"/>
    <property type="evidence" value="ECO:0007669"/>
    <property type="project" value="UniProtKB-EC"/>
</dbReference>
<comment type="caution">
    <text evidence="6">The sequence shown here is derived from an EMBL/GenBank/DDBJ whole genome shotgun (WGS) entry which is preliminary data.</text>
</comment>
<dbReference type="Proteomes" id="UP000824596">
    <property type="component" value="Unassembled WGS sequence"/>
</dbReference>
<dbReference type="RefSeq" id="XP_044724633.1">
    <property type="nucleotide sequence ID" value="XM_044861000.1"/>
</dbReference>
<feature type="chain" id="PRO_5040241732" description="1-alkyl-2-acetylglycerophosphocholine esterase" evidence="5">
    <location>
        <begin position="16"/>
        <end position="384"/>
    </location>
</feature>
<dbReference type="OrthoDB" id="2363873at2759"/>
<name>A0A9P8N5A8_9HYPO</name>
<evidence type="ECO:0000256" key="2">
    <source>
        <dbReference type="ARBA" id="ARBA00022801"/>
    </source>
</evidence>
<dbReference type="SUPFAM" id="SSF53474">
    <property type="entry name" value="alpha/beta-Hydrolases"/>
    <property type="match status" value="1"/>
</dbReference>
<evidence type="ECO:0000256" key="5">
    <source>
        <dbReference type="SAM" id="SignalP"/>
    </source>
</evidence>
<protein>
    <recommendedName>
        <fullName evidence="1">1-alkyl-2-acetylglycerophosphocholine esterase</fullName>
        <ecNumber evidence="1">3.1.1.47</ecNumber>
    </recommendedName>
</protein>
<sequence length="384" mass="42108">MLLQAPLFFSAIATALLVPEPTGPFSVAMRVQALTDTSRHDSLDPTGKAQTRRVLISMFLPIERQGDACPIKTVQYMTPSVAAAYGKEAVLAGLPSDFFRSFELQICDLARNPGYGRQQNEGRAYPLVLYTPGLGHSRLIYGAMARSLASQGYVVVTVDHPYDANLVEFPDGRVVLGANISDDDPIAVGKVVQIRNDDLSFVLDQLHDKSVLDNLVANFPGTIDLGKIVVFGHSLGGAAAAALTRSDHRVLGGVDLDGMLVDPIKSLGLRKPFLLAGRVNHSTTDHTWNEFWPHLDGRRMELAIKGTAHGSFSDRPILLSTLKLPEKARQEVEKELGTINAKRLDEVLNGVLTSFFDLALYREKNRLGTINRTFPEVFIQRSHL</sequence>
<dbReference type="Pfam" id="PF03403">
    <property type="entry name" value="PAF-AH_p_II"/>
    <property type="match status" value="2"/>
</dbReference>
<keyword evidence="4" id="KW-0443">Lipid metabolism</keyword>
<evidence type="ECO:0000256" key="4">
    <source>
        <dbReference type="ARBA" id="ARBA00023098"/>
    </source>
</evidence>
<evidence type="ECO:0000313" key="7">
    <source>
        <dbReference type="Proteomes" id="UP000824596"/>
    </source>
</evidence>
<feature type="signal peptide" evidence="5">
    <location>
        <begin position="1"/>
        <end position="15"/>
    </location>
</feature>
<dbReference type="AlphaFoldDB" id="A0A9P8N5A8"/>
<keyword evidence="5" id="KW-0732">Signal</keyword>
<keyword evidence="3" id="KW-0442">Lipid degradation</keyword>
<dbReference type="Gene3D" id="3.40.50.1820">
    <property type="entry name" value="alpha/beta hydrolase"/>
    <property type="match status" value="1"/>
</dbReference>
<dbReference type="EMBL" id="JAIZPD010000002">
    <property type="protein sequence ID" value="KAH0967120.1"/>
    <property type="molecule type" value="Genomic_DNA"/>
</dbReference>
<accession>A0A9P8N5A8</accession>
<dbReference type="EC" id="3.1.1.47" evidence="1"/>
<dbReference type="GO" id="GO:0016042">
    <property type="term" value="P:lipid catabolic process"/>
    <property type="evidence" value="ECO:0007669"/>
    <property type="project" value="UniProtKB-KW"/>
</dbReference>